<evidence type="ECO:0000313" key="2">
    <source>
        <dbReference type="Proteomes" id="UP000765509"/>
    </source>
</evidence>
<keyword evidence="2" id="KW-1185">Reference proteome</keyword>
<dbReference type="Proteomes" id="UP000765509">
    <property type="component" value="Unassembled WGS sequence"/>
</dbReference>
<proteinExistence type="predicted"/>
<reference evidence="1" key="1">
    <citation type="submission" date="2021-03" db="EMBL/GenBank/DDBJ databases">
        <title>Draft genome sequence of rust myrtle Austropuccinia psidii MF-1, a brazilian biotype.</title>
        <authorList>
            <person name="Quecine M.C."/>
            <person name="Pachon D.M.R."/>
            <person name="Bonatelli M.L."/>
            <person name="Correr F.H."/>
            <person name="Franceschini L.M."/>
            <person name="Leite T.F."/>
            <person name="Margarido G.R.A."/>
            <person name="Almeida C.A."/>
            <person name="Ferrarezi J.A."/>
            <person name="Labate C.A."/>
        </authorList>
    </citation>
    <scope>NUCLEOTIDE SEQUENCE</scope>
    <source>
        <strain evidence="1">MF-1</strain>
    </source>
</reference>
<sequence>MSHTLTYHSIQNFQLRHHHVGRGIGPYAHAYTPTPAYAHAAAPHPRYCVAGSTIFILKITIPWRQSPFMDDLVRSNPPPLHQDWLKDLFDVCMWKQVGLVKFLPTFGWLREDPVVRNLS</sequence>
<protein>
    <submittedName>
        <fullName evidence="1">Uncharacterized protein</fullName>
    </submittedName>
</protein>
<evidence type="ECO:0000313" key="1">
    <source>
        <dbReference type="EMBL" id="MBW0538097.1"/>
    </source>
</evidence>
<dbReference type="EMBL" id="AVOT02042672">
    <property type="protein sequence ID" value="MBW0538097.1"/>
    <property type="molecule type" value="Genomic_DNA"/>
</dbReference>
<gene>
    <name evidence="1" type="ORF">O181_077812</name>
</gene>
<accession>A0A9Q3FJB5</accession>
<organism evidence="1 2">
    <name type="scientific">Austropuccinia psidii MF-1</name>
    <dbReference type="NCBI Taxonomy" id="1389203"/>
    <lineage>
        <taxon>Eukaryota</taxon>
        <taxon>Fungi</taxon>
        <taxon>Dikarya</taxon>
        <taxon>Basidiomycota</taxon>
        <taxon>Pucciniomycotina</taxon>
        <taxon>Pucciniomycetes</taxon>
        <taxon>Pucciniales</taxon>
        <taxon>Sphaerophragmiaceae</taxon>
        <taxon>Austropuccinia</taxon>
    </lineage>
</organism>
<dbReference type="AlphaFoldDB" id="A0A9Q3FJB5"/>
<comment type="caution">
    <text evidence="1">The sequence shown here is derived from an EMBL/GenBank/DDBJ whole genome shotgun (WGS) entry which is preliminary data.</text>
</comment>
<name>A0A9Q3FJB5_9BASI</name>